<evidence type="ECO:0000256" key="1">
    <source>
        <dbReference type="SAM" id="MobiDB-lite"/>
    </source>
</evidence>
<evidence type="ECO:0000313" key="2">
    <source>
        <dbReference type="EMBL" id="KAK4802934.1"/>
    </source>
</evidence>
<sequence length="105" mass="11723">MKVLLEPFGLFGPDMAGPPPGIRIARGSLQHYGVSIFTSPALEIRDLSFSEDEIWNHPPIKKCKKKREKKIREEEEEEEEEEGEGFEERSLAYGAGGSMPESSSA</sequence>
<organism evidence="2 3">
    <name type="scientific">Trapa natans</name>
    <name type="common">Water chestnut</name>
    <dbReference type="NCBI Taxonomy" id="22666"/>
    <lineage>
        <taxon>Eukaryota</taxon>
        <taxon>Viridiplantae</taxon>
        <taxon>Streptophyta</taxon>
        <taxon>Embryophyta</taxon>
        <taxon>Tracheophyta</taxon>
        <taxon>Spermatophyta</taxon>
        <taxon>Magnoliopsida</taxon>
        <taxon>eudicotyledons</taxon>
        <taxon>Gunneridae</taxon>
        <taxon>Pentapetalae</taxon>
        <taxon>rosids</taxon>
        <taxon>malvids</taxon>
        <taxon>Myrtales</taxon>
        <taxon>Lythraceae</taxon>
        <taxon>Trapa</taxon>
    </lineage>
</organism>
<comment type="caution">
    <text evidence="2">The sequence shown here is derived from an EMBL/GenBank/DDBJ whole genome shotgun (WGS) entry which is preliminary data.</text>
</comment>
<dbReference type="EMBL" id="JAXQNO010000002">
    <property type="protein sequence ID" value="KAK4802934.1"/>
    <property type="molecule type" value="Genomic_DNA"/>
</dbReference>
<name>A0AAN7MD42_TRANT</name>
<accession>A0AAN7MD42</accession>
<evidence type="ECO:0000313" key="3">
    <source>
        <dbReference type="Proteomes" id="UP001346149"/>
    </source>
</evidence>
<protein>
    <submittedName>
        <fullName evidence="2">Uncharacterized protein</fullName>
    </submittedName>
</protein>
<dbReference type="Proteomes" id="UP001346149">
    <property type="component" value="Unassembled WGS sequence"/>
</dbReference>
<proteinExistence type="predicted"/>
<feature type="compositionally biased region" description="Acidic residues" evidence="1">
    <location>
        <begin position="74"/>
        <end position="85"/>
    </location>
</feature>
<keyword evidence="3" id="KW-1185">Reference proteome</keyword>
<gene>
    <name evidence="2" type="ORF">SAY86_001137</name>
</gene>
<reference evidence="2 3" key="1">
    <citation type="journal article" date="2023" name="Hortic Res">
        <title>Pangenome of water caltrop reveals structural variations and asymmetric subgenome divergence after allopolyploidization.</title>
        <authorList>
            <person name="Zhang X."/>
            <person name="Chen Y."/>
            <person name="Wang L."/>
            <person name="Yuan Y."/>
            <person name="Fang M."/>
            <person name="Shi L."/>
            <person name="Lu R."/>
            <person name="Comes H.P."/>
            <person name="Ma Y."/>
            <person name="Chen Y."/>
            <person name="Huang G."/>
            <person name="Zhou Y."/>
            <person name="Zheng Z."/>
            <person name="Qiu Y."/>
        </authorList>
    </citation>
    <scope>NUCLEOTIDE SEQUENCE [LARGE SCALE GENOMIC DNA]</scope>
    <source>
        <strain evidence="2">F231</strain>
    </source>
</reference>
<dbReference type="AlphaFoldDB" id="A0AAN7MD42"/>
<feature type="region of interest" description="Disordered" evidence="1">
    <location>
        <begin position="65"/>
        <end position="105"/>
    </location>
</feature>